<dbReference type="GO" id="GO:0016887">
    <property type="term" value="F:ATP hydrolysis activity"/>
    <property type="evidence" value="ECO:0007669"/>
    <property type="project" value="InterPro"/>
</dbReference>
<dbReference type="RefSeq" id="WP_050131322.1">
    <property type="nucleotide sequence ID" value="NZ_CPZF01000006.1"/>
</dbReference>
<evidence type="ECO:0000259" key="1">
    <source>
        <dbReference type="Pfam" id="PF13304"/>
    </source>
</evidence>
<dbReference type="Pfam" id="PF20469">
    <property type="entry name" value="OLD-like_TOPRIM"/>
    <property type="match status" value="1"/>
</dbReference>
<feature type="domain" description="ATPase AAA-type core" evidence="1">
    <location>
        <begin position="25"/>
        <end position="327"/>
    </location>
</feature>
<name>A0A9P1PWA0_YEREN</name>
<evidence type="ECO:0000259" key="2">
    <source>
        <dbReference type="Pfam" id="PF20469"/>
    </source>
</evidence>
<protein>
    <submittedName>
        <fullName evidence="3">Chromosome segregation protein</fullName>
    </submittedName>
</protein>
<evidence type="ECO:0000313" key="4">
    <source>
        <dbReference type="Proteomes" id="UP000041356"/>
    </source>
</evidence>
<dbReference type="Gene3D" id="3.40.50.300">
    <property type="entry name" value="P-loop containing nucleotide triphosphate hydrolases"/>
    <property type="match status" value="1"/>
</dbReference>
<dbReference type="SUPFAM" id="SSF52540">
    <property type="entry name" value="P-loop containing nucleoside triphosphate hydrolases"/>
    <property type="match status" value="1"/>
</dbReference>
<dbReference type="EMBL" id="CPZF01000006">
    <property type="protein sequence ID" value="CNF88089.1"/>
    <property type="molecule type" value="Genomic_DNA"/>
</dbReference>
<dbReference type="InterPro" id="IPR027417">
    <property type="entry name" value="P-loop_NTPase"/>
</dbReference>
<dbReference type="PANTHER" id="PTHR43581:SF2">
    <property type="entry name" value="EXCINUCLEASE ATPASE SUBUNIT"/>
    <property type="match status" value="1"/>
</dbReference>
<reference evidence="3 4" key="1">
    <citation type="submission" date="2015-03" db="EMBL/GenBank/DDBJ databases">
        <authorList>
            <consortium name="Pathogen Informatics"/>
            <person name="Murphy D."/>
        </authorList>
    </citation>
    <scope>NUCLEOTIDE SEQUENCE [LARGE SCALE GENOMIC DNA]</scope>
    <source>
        <strain evidence="3 4">IP27818</strain>
    </source>
</reference>
<accession>A0A9P1PWA0</accession>
<dbReference type="GO" id="GO:0005524">
    <property type="term" value="F:ATP binding"/>
    <property type="evidence" value="ECO:0007669"/>
    <property type="project" value="InterPro"/>
</dbReference>
<dbReference type="InterPro" id="IPR051396">
    <property type="entry name" value="Bact_Antivir_Def_Nuclease"/>
</dbReference>
<dbReference type="InterPro" id="IPR003959">
    <property type="entry name" value="ATPase_AAA_core"/>
</dbReference>
<dbReference type="AlphaFoldDB" id="A0A9P1PWA0"/>
<dbReference type="CDD" id="cd01026">
    <property type="entry name" value="TOPRIM_OLD"/>
    <property type="match status" value="1"/>
</dbReference>
<gene>
    <name evidence="3" type="ORF">ERS137939_02658</name>
</gene>
<organism evidence="3 4">
    <name type="scientific">Yersinia enterocolitica</name>
    <dbReference type="NCBI Taxonomy" id="630"/>
    <lineage>
        <taxon>Bacteria</taxon>
        <taxon>Pseudomonadati</taxon>
        <taxon>Pseudomonadota</taxon>
        <taxon>Gammaproteobacteria</taxon>
        <taxon>Enterobacterales</taxon>
        <taxon>Yersiniaceae</taxon>
        <taxon>Yersinia</taxon>
    </lineage>
</organism>
<sequence length="550" mass="63027">MHINKIKVKNFKKIEDGAFDFNKDVNILVGDNDSGKSTILEALEIALNCCYRGKSLAGVLSSEIFNSNALIKYLKSNKEIDDLPEILIEAYIDGIPEYKGSNNSEDEDCQGVFVKVILDEELIPAYEDFIKDNKEISSIPIEFYKIDWYDFAWNRVKGLNRKFRALVVDPIRMHPTYGKNQYISNILNASLEKDKQAVLGIQYRQLKESFNKNEKVISINEMLDKDKDISLKKLEIVADISGVSSIESNFQLAVDQVIFPFIGKGEQHKIQIKLAIQNKSKNVDVILVEEPENHLSHMNLTSLINYIESKRGDKQLFLTTHSSYVMNKLSINKLCLLADKYKKLDKIDPAVVKNLKRLPGYDTLRSVLSSKVILVEGPSDELVLKRYYIDNYKSLPEENGIDIIVVRGIGFKNYLEIVKHLGIKTKVVKDNDGSYVKNIKTYEDLYKDYPSIKVLSHADDELYSLEPVLIDANSKDINSIDCYAKIILSTATYNNYKKNKLLPQKKEFLRKWYLDKDGAGKKKVDSAIRIFDSESSIHYPDFIKKVFDFE</sequence>
<dbReference type="Proteomes" id="UP000041356">
    <property type="component" value="Unassembled WGS sequence"/>
</dbReference>
<dbReference type="PANTHER" id="PTHR43581">
    <property type="entry name" value="ATP/GTP PHOSPHATASE"/>
    <property type="match status" value="1"/>
</dbReference>
<dbReference type="InterPro" id="IPR034139">
    <property type="entry name" value="TOPRIM_OLD"/>
</dbReference>
<comment type="caution">
    <text evidence="3">The sequence shown here is derived from an EMBL/GenBank/DDBJ whole genome shotgun (WGS) entry which is preliminary data.</text>
</comment>
<proteinExistence type="predicted"/>
<feature type="domain" description="OLD protein-like TOPRIM" evidence="2">
    <location>
        <begin position="369"/>
        <end position="432"/>
    </location>
</feature>
<evidence type="ECO:0000313" key="3">
    <source>
        <dbReference type="EMBL" id="CNF88089.1"/>
    </source>
</evidence>
<dbReference type="Pfam" id="PF13304">
    <property type="entry name" value="AAA_21"/>
    <property type="match status" value="1"/>
</dbReference>